<feature type="transmembrane region" description="Helical" evidence="1">
    <location>
        <begin position="51"/>
        <end position="77"/>
    </location>
</feature>
<protein>
    <submittedName>
        <fullName evidence="2">Predicted membrane protein</fullName>
    </submittedName>
</protein>
<evidence type="ECO:0000313" key="3">
    <source>
        <dbReference type="Proteomes" id="UP000250443"/>
    </source>
</evidence>
<dbReference type="AlphaFoldDB" id="A0A2X2CHH9"/>
<feature type="transmembrane region" description="Helical" evidence="1">
    <location>
        <begin position="26"/>
        <end position="45"/>
    </location>
</feature>
<gene>
    <name evidence="2" type="ORF">NCTC11842_02102</name>
</gene>
<dbReference type="Proteomes" id="UP000250443">
    <property type="component" value="Unassembled WGS sequence"/>
</dbReference>
<keyword evidence="1" id="KW-1133">Transmembrane helix</keyword>
<dbReference type="PANTHER" id="PTHR38442:SF1">
    <property type="entry name" value="INNER MEMBRANE PROTEIN"/>
    <property type="match status" value="1"/>
</dbReference>
<reference evidence="2 3" key="1">
    <citation type="submission" date="2018-06" db="EMBL/GenBank/DDBJ databases">
        <authorList>
            <consortium name="Pathogen Informatics"/>
            <person name="Doyle S."/>
        </authorList>
    </citation>
    <scope>NUCLEOTIDE SEQUENCE [LARGE SCALE GENOMIC DNA]</scope>
    <source>
        <strain evidence="2 3">NCTC11842</strain>
    </source>
</reference>
<keyword evidence="1" id="KW-0472">Membrane</keyword>
<accession>A0A2X2CHH9</accession>
<dbReference type="Pfam" id="PF04286">
    <property type="entry name" value="DUF445"/>
    <property type="match status" value="1"/>
</dbReference>
<sequence>MANEPVTPDAPAKSDRWQSPVFRMKVLAGCLLLAAAVLYAVATALHDIHPGWGYVAAFAEAAMVGAIADWFAVTALFRHPLGLPIPHTAIIPRNKAGIGRKLSDFICLNFLSTPQLMAKVREFNAADQLAGWLQKPHHAEALGNHLIGVARFGVGALRDERVQRFIQRTATARLQQVDLALLSGQLLDVMTADRRHQAMLDDVLREIDRMMRDEDTQAMIARAISSELRALRYVRLDEYAGRWSAEKVVKRISMLITEISEDKDHEMRARFDHYVADFIEKLKNDPEFRVKGEQVRMQLIEHPAIAEYLQGLWDDLIDWLQDDLGKDDSSIRRRLIRLTQGLGAALAADAPMRQWINDQIEEVAPPVIERYRGQVGDYIAERVEAWNTDELVEQLEKNVGRDLQFIRINGTLVGGLVGLIIHTVTQLLVG</sequence>
<evidence type="ECO:0000256" key="1">
    <source>
        <dbReference type="SAM" id="Phobius"/>
    </source>
</evidence>
<keyword evidence="1" id="KW-0812">Transmembrane</keyword>
<proteinExistence type="predicted"/>
<dbReference type="PANTHER" id="PTHR38442">
    <property type="entry name" value="INNER MEMBRANE PROTEIN-RELATED"/>
    <property type="match status" value="1"/>
</dbReference>
<evidence type="ECO:0000313" key="2">
    <source>
        <dbReference type="EMBL" id="SPZ06191.1"/>
    </source>
</evidence>
<dbReference type="InterPro" id="IPR007383">
    <property type="entry name" value="DUF445"/>
</dbReference>
<name>A0A2X2CHH9_PSELU</name>
<dbReference type="EMBL" id="UAUF01000011">
    <property type="protein sequence ID" value="SPZ06191.1"/>
    <property type="molecule type" value="Genomic_DNA"/>
</dbReference>
<organism evidence="2 3">
    <name type="scientific">Pseudomonas luteola</name>
    <dbReference type="NCBI Taxonomy" id="47886"/>
    <lineage>
        <taxon>Bacteria</taxon>
        <taxon>Pseudomonadati</taxon>
        <taxon>Pseudomonadota</taxon>
        <taxon>Gammaproteobacteria</taxon>
        <taxon>Pseudomonadales</taxon>
        <taxon>Pseudomonadaceae</taxon>
        <taxon>Pseudomonas</taxon>
    </lineage>
</organism>
<dbReference type="GO" id="GO:0005886">
    <property type="term" value="C:plasma membrane"/>
    <property type="evidence" value="ECO:0007669"/>
    <property type="project" value="TreeGrafter"/>
</dbReference>